<comment type="caution">
    <text evidence="2">The sequence shown here is derived from an EMBL/GenBank/DDBJ whole genome shotgun (WGS) entry which is preliminary data.</text>
</comment>
<accession>A0ABR1UB76</accession>
<name>A0ABR1UB76_9PEZI</name>
<keyword evidence="3" id="KW-1185">Reference proteome</keyword>
<proteinExistence type="predicted"/>
<evidence type="ECO:0000256" key="1">
    <source>
        <dbReference type="ARBA" id="ARBA00023002"/>
    </source>
</evidence>
<sequence length="345" mass="37945">MSKHLESEASFEASVKGYLYRQWMVRRQPLPADTRLDGQIGIITGSSAGIGLEAARQLLDLGVSHIILSGRTLEKGEKAAEPLRKAHPTAKVEVWPVEMESYKSLAAFAERCRTLPRLDFAVLNAGLNTPERRVSGETGHEQVFQVNCLSTALLAILLLPVLEEKKKRRDPQQKPPVLSIVSSDGALYASIQGLGPVFAELDDPEQFAFPRQYLNSKLALVLFVAKLAEQVDPKKVVVHTVHPGLVGGTDIGRTMAPGWIMSTLLTLLMYPIAQSTPVGASTYVDAVAAKGIESHGSYLSEWSIRPYPPVMYTSEGERLQEKLWTEMMEEFAFADARRIIASMSS</sequence>
<dbReference type="SUPFAM" id="SSF51735">
    <property type="entry name" value="NAD(P)-binding Rossmann-fold domains"/>
    <property type="match status" value="1"/>
</dbReference>
<keyword evidence="1" id="KW-0560">Oxidoreductase</keyword>
<dbReference type="Gene3D" id="3.40.50.720">
    <property type="entry name" value="NAD(P)-binding Rossmann-like Domain"/>
    <property type="match status" value="1"/>
</dbReference>
<gene>
    <name evidence="2" type="ORF">PG993_001383</name>
</gene>
<dbReference type="InterPro" id="IPR002347">
    <property type="entry name" value="SDR_fam"/>
</dbReference>
<dbReference type="PRINTS" id="PR00081">
    <property type="entry name" value="GDHRDH"/>
</dbReference>
<dbReference type="Proteomes" id="UP001444661">
    <property type="component" value="Unassembled WGS sequence"/>
</dbReference>
<dbReference type="PANTHER" id="PTHR43157">
    <property type="entry name" value="PHOSPHATIDYLINOSITOL-GLYCAN BIOSYNTHESIS CLASS F PROTEIN-RELATED"/>
    <property type="match status" value="1"/>
</dbReference>
<dbReference type="EMBL" id="JAQQWK010000001">
    <property type="protein sequence ID" value="KAK8056156.1"/>
    <property type="molecule type" value="Genomic_DNA"/>
</dbReference>
<dbReference type="Pfam" id="PF00106">
    <property type="entry name" value="adh_short"/>
    <property type="match status" value="1"/>
</dbReference>
<protein>
    <submittedName>
        <fullName evidence="2">Retinol dehydrogenase 14</fullName>
    </submittedName>
</protein>
<evidence type="ECO:0000313" key="2">
    <source>
        <dbReference type="EMBL" id="KAK8056156.1"/>
    </source>
</evidence>
<reference evidence="2 3" key="1">
    <citation type="submission" date="2023-01" db="EMBL/GenBank/DDBJ databases">
        <title>Analysis of 21 Apiospora genomes using comparative genomics revels a genus with tremendous synthesis potential of carbohydrate active enzymes and secondary metabolites.</title>
        <authorList>
            <person name="Sorensen T."/>
        </authorList>
    </citation>
    <scope>NUCLEOTIDE SEQUENCE [LARGE SCALE GENOMIC DNA]</scope>
    <source>
        <strain evidence="2 3">CBS 33761</strain>
    </source>
</reference>
<dbReference type="PANTHER" id="PTHR43157:SF35">
    <property type="entry name" value="DEHYDROGENASE_REDUCTASE FAMILY PROTEIN, PUTATIVE-RELATED"/>
    <property type="match status" value="1"/>
</dbReference>
<organism evidence="2 3">
    <name type="scientific">Apiospora rasikravindrae</name>
    <dbReference type="NCBI Taxonomy" id="990691"/>
    <lineage>
        <taxon>Eukaryota</taxon>
        <taxon>Fungi</taxon>
        <taxon>Dikarya</taxon>
        <taxon>Ascomycota</taxon>
        <taxon>Pezizomycotina</taxon>
        <taxon>Sordariomycetes</taxon>
        <taxon>Xylariomycetidae</taxon>
        <taxon>Amphisphaeriales</taxon>
        <taxon>Apiosporaceae</taxon>
        <taxon>Apiospora</taxon>
    </lineage>
</organism>
<dbReference type="InterPro" id="IPR036291">
    <property type="entry name" value="NAD(P)-bd_dom_sf"/>
</dbReference>
<evidence type="ECO:0000313" key="3">
    <source>
        <dbReference type="Proteomes" id="UP001444661"/>
    </source>
</evidence>